<sequence length="112" mass="12696">MRFYGIDIMLDTISADDLTPYINRPCRVTHVSGHQFELVIASIEQKPNLPKLPNQRAPFSVLLSGALEPAFVFGMMNLEVDTITLLTDVHIERILPPFGTDPNFAYYQIIFN</sequence>
<feature type="domain" description="DUF6916" evidence="1">
    <location>
        <begin position="14"/>
        <end position="111"/>
    </location>
</feature>
<name>A0A0F3IKZ6_9GAMM</name>
<dbReference type="InterPro" id="IPR054209">
    <property type="entry name" value="DUF6916"/>
</dbReference>
<dbReference type="AlphaFoldDB" id="A0A0F3IKZ6"/>
<comment type="caution">
    <text evidence="2">The sequence shown here is derived from an EMBL/GenBank/DDBJ whole genome shotgun (WGS) entry which is preliminary data.</text>
</comment>
<evidence type="ECO:0000313" key="3">
    <source>
        <dbReference type="Proteomes" id="UP000033684"/>
    </source>
</evidence>
<dbReference type="Pfam" id="PF21880">
    <property type="entry name" value="DUF6916"/>
    <property type="match status" value="1"/>
</dbReference>
<proteinExistence type="predicted"/>
<reference evidence="2 3" key="2">
    <citation type="journal article" date="2016" name="Microb. Ecol.">
        <title>Genome Characteristics of a Novel Type I Methanotroph (Sn10-6) Isolated from a Flooded Indian Rice Field.</title>
        <authorList>
            <person name="Rahalkar M.C."/>
            <person name="Pandit P.S."/>
            <person name="Dhakephalkar P.K."/>
            <person name="Pore S."/>
            <person name="Arora P."/>
            <person name="Kapse N."/>
        </authorList>
    </citation>
    <scope>NUCLEOTIDE SEQUENCE [LARGE SCALE GENOMIC DNA]</scope>
    <source>
        <strain evidence="2 3">Sn10-6</strain>
    </source>
</reference>
<accession>A0A0F3IKZ6</accession>
<dbReference type="Proteomes" id="UP000033684">
    <property type="component" value="Unassembled WGS sequence"/>
</dbReference>
<evidence type="ECO:0000259" key="1">
    <source>
        <dbReference type="Pfam" id="PF21880"/>
    </source>
</evidence>
<reference evidence="3" key="1">
    <citation type="submission" date="2015-03" db="EMBL/GenBank/DDBJ databases">
        <title>Draft genome sequence of a novel methanotroph (Sn10-6) isolated from flooded ricefield rhizosphere in India.</title>
        <authorList>
            <person name="Pandit P.S."/>
            <person name="Pore S.D."/>
            <person name="Arora P."/>
            <person name="Kapse N.G."/>
            <person name="Dhakephalkar P.K."/>
            <person name="Rahalkar M.C."/>
        </authorList>
    </citation>
    <scope>NUCLEOTIDE SEQUENCE [LARGE SCALE GENOMIC DNA]</scope>
    <source>
        <strain evidence="3">Sn10-6</strain>
    </source>
</reference>
<keyword evidence="3" id="KW-1185">Reference proteome</keyword>
<protein>
    <recommendedName>
        <fullName evidence="1">DUF6916 domain-containing protein</fullName>
    </recommendedName>
</protein>
<dbReference type="EMBL" id="LAJX01000041">
    <property type="protein sequence ID" value="KJV07391.1"/>
    <property type="molecule type" value="Genomic_DNA"/>
</dbReference>
<gene>
    <name evidence="2" type="ORF">VZ94_05030</name>
</gene>
<evidence type="ECO:0000313" key="2">
    <source>
        <dbReference type="EMBL" id="KJV07391.1"/>
    </source>
</evidence>
<organism evidence="2 3">
    <name type="scientific">Methylocucumis oryzae</name>
    <dbReference type="NCBI Taxonomy" id="1632867"/>
    <lineage>
        <taxon>Bacteria</taxon>
        <taxon>Pseudomonadati</taxon>
        <taxon>Pseudomonadota</taxon>
        <taxon>Gammaproteobacteria</taxon>
        <taxon>Methylococcales</taxon>
        <taxon>Methylococcaceae</taxon>
        <taxon>Methylocucumis</taxon>
    </lineage>
</organism>